<dbReference type="EMBL" id="PFBI01000004">
    <property type="protein sequence ID" value="PIR84750.1"/>
    <property type="molecule type" value="Genomic_DNA"/>
</dbReference>
<dbReference type="Proteomes" id="UP000229344">
    <property type="component" value="Unassembled WGS sequence"/>
</dbReference>
<protein>
    <submittedName>
        <fullName evidence="1">Uncharacterized protein</fullName>
    </submittedName>
</protein>
<proteinExistence type="predicted"/>
<comment type="caution">
    <text evidence="1">The sequence shown here is derived from an EMBL/GenBank/DDBJ whole genome shotgun (WGS) entry which is preliminary data.</text>
</comment>
<evidence type="ECO:0000313" key="1">
    <source>
        <dbReference type="EMBL" id="PIR84750.1"/>
    </source>
</evidence>
<gene>
    <name evidence="1" type="ORF">COU16_01010</name>
</gene>
<name>A0A2H0UEG8_9BACT</name>
<sequence length="165" mass="18809">MQKEFLGKTGNGMSVYVDMESSHASTHFDDTPGLMEIIKEIIPTLTPTEDWVRTDVDTGREIGLSDLVKTDAEDETLYAKRPHREQYARFVKNRKPVSTSFVTVDLRKESDGTYNLYTAFVGELTPSFPGGNYLPERSKEFWSNHALVWGRQEIIPGTETKECPW</sequence>
<reference evidence="2" key="1">
    <citation type="submission" date="2017-09" db="EMBL/GenBank/DDBJ databases">
        <title>Depth-based differentiation of microbial function through sediment-hosted aquifers and enrichment of novel symbionts in the deep terrestrial subsurface.</title>
        <authorList>
            <person name="Probst A.J."/>
            <person name="Ladd B."/>
            <person name="Jarett J.K."/>
            <person name="Geller-Mcgrath D.E."/>
            <person name="Sieber C.M.K."/>
            <person name="Emerson J.B."/>
            <person name="Anantharaman K."/>
            <person name="Thomas B.C."/>
            <person name="Malmstrom R."/>
            <person name="Stieglmeier M."/>
            <person name="Klingl A."/>
            <person name="Woyke T."/>
            <person name="Ryan C.M."/>
            <person name="Banfield J.F."/>
        </authorList>
    </citation>
    <scope>NUCLEOTIDE SEQUENCE [LARGE SCALE GENOMIC DNA]</scope>
</reference>
<evidence type="ECO:0000313" key="2">
    <source>
        <dbReference type="Proteomes" id="UP000229344"/>
    </source>
</evidence>
<accession>A0A2H0UEG8</accession>
<organism evidence="1 2">
    <name type="scientific">Candidatus Kaiserbacteria bacterium CG10_big_fil_rev_8_21_14_0_10_47_16</name>
    <dbReference type="NCBI Taxonomy" id="1974608"/>
    <lineage>
        <taxon>Bacteria</taxon>
        <taxon>Candidatus Kaiseribacteriota</taxon>
    </lineage>
</organism>
<dbReference type="AlphaFoldDB" id="A0A2H0UEG8"/>